<name>A0AB37HCV5_9BACI</name>
<organism evidence="1 2">
    <name type="scientific">Heyndrickxia sporothermodurans</name>
    <dbReference type="NCBI Taxonomy" id="46224"/>
    <lineage>
        <taxon>Bacteria</taxon>
        <taxon>Bacillati</taxon>
        <taxon>Bacillota</taxon>
        <taxon>Bacilli</taxon>
        <taxon>Bacillales</taxon>
        <taxon>Bacillaceae</taxon>
        <taxon>Heyndrickxia</taxon>
    </lineage>
</organism>
<protein>
    <recommendedName>
        <fullName evidence="3">Spo0E like sporulation regulatory protein</fullName>
    </recommendedName>
</protein>
<dbReference type="RefSeq" id="WP_202299789.1">
    <property type="nucleotide sequence ID" value="NZ_CP066701.1"/>
</dbReference>
<dbReference type="AlphaFoldDB" id="A0AB37HCV5"/>
<proteinExistence type="predicted"/>
<sequence length="47" mass="5554">MMENIIKQAEYLKMLIRNESKNIDNPVLTSSVIIELDNLIEYLQDEE</sequence>
<dbReference type="KEGG" id="hspo:JGZ69_00155"/>
<reference evidence="1 2" key="1">
    <citation type="submission" date="2020-12" db="EMBL/GenBank/DDBJ databases">
        <title>Taxonomic evaluation of the Bacillus sporothermodurans group of bacteria based on whole genome sequences.</title>
        <authorList>
            <person name="Fiedler G."/>
            <person name="Herbstmann A.-D."/>
            <person name="Doll E."/>
            <person name="Wenning M."/>
            <person name="Brinks E."/>
            <person name="Kabisch J."/>
            <person name="Breitenwieser F."/>
            <person name="Lappann M."/>
            <person name="Boehnlein C."/>
            <person name="Franz C."/>
        </authorList>
    </citation>
    <scope>NUCLEOTIDE SEQUENCE [LARGE SCALE GENOMIC DNA]</scope>
    <source>
        <strain evidence="1 2">DSM 10599</strain>
    </source>
</reference>
<evidence type="ECO:0000313" key="1">
    <source>
        <dbReference type="EMBL" id="QQX25482.1"/>
    </source>
</evidence>
<evidence type="ECO:0000313" key="2">
    <source>
        <dbReference type="Proteomes" id="UP000595512"/>
    </source>
</evidence>
<dbReference type="EMBL" id="CP066701">
    <property type="protein sequence ID" value="QQX25482.1"/>
    <property type="molecule type" value="Genomic_DNA"/>
</dbReference>
<evidence type="ECO:0008006" key="3">
    <source>
        <dbReference type="Google" id="ProtNLM"/>
    </source>
</evidence>
<dbReference type="Proteomes" id="UP000595512">
    <property type="component" value="Chromosome"/>
</dbReference>
<gene>
    <name evidence="1" type="ORF">JGZ69_00155</name>
</gene>
<accession>A0AB37HCV5</accession>